<keyword evidence="6" id="KW-1185">Reference proteome</keyword>
<keyword evidence="3" id="KW-0949">S-adenosyl-L-methionine</keyword>
<dbReference type="InterPro" id="IPR029063">
    <property type="entry name" value="SAM-dependent_MTases_sf"/>
</dbReference>
<evidence type="ECO:0000259" key="4">
    <source>
        <dbReference type="Pfam" id="PF13649"/>
    </source>
</evidence>
<proteinExistence type="predicted"/>
<organism evidence="5 6">
    <name type="scientific">Aquimarina addita</name>
    <dbReference type="NCBI Taxonomy" id="870485"/>
    <lineage>
        <taxon>Bacteria</taxon>
        <taxon>Pseudomonadati</taxon>
        <taxon>Bacteroidota</taxon>
        <taxon>Flavobacteriia</taxon>
        <taxon>Flavobacteriales</taxon>
        <taxon>Flavobacteriaceae</taxon>
        <taxon>Aquimarina</taxon>
    </lineage>
</organism>
<evidence type="ECO:0000256" key="3">
    <source>
        <dbReference type="ARBA" id="ARBA00022691"/>
    </source>
</evidence>
<keyword evidence="2" id="KW-0808">Transferase</keyword>
<feature type="domain" description="Methyltransferase" evidence="4">
    <location>
        <begin position="56"/>
        <end position="148"/>
    </location>
</feature>
<keyword evidence="1" id="KW-0489">Methyltransferase</keyword>
<name>A0ABP6UU38_9FLAO</name>
<evidence type="ECO:0000313" key="5">
    <source>
        <dbReference type="EMBL" id="GAA3522570.1"/>
    </source>
</evidence>
<evidence type="ECO:0000256" key="1">
    <source>
        <dbReference type="ARBA" id="ARBA00022603"/>
    </source>
</evidence>
<comment type="caution">
    <text evidence="5">The sequence shown here is derived from an EMBL/GenBank/DDBJ whole genome shotgun (WGS) entry which is preliminary data.</text>
</comment>
<evidence type="ECO:0000313" key="6">
    <source>
        <dbReference type="Proteomes" id="UP001500459"/>
    </source>
</evidence>
<dbReference type="Gene3D" id="3.40.50.150">
    <property type="entry name" value="Vaccinia Virus protein VP39"/>
    <property type="match status" value="1"/>
</dbReference>
<dbReference type="RefSeq" id="WP_344930770.1">
    <property type="nucleotide sequence ID" value="NZ_BAABCW010000030.1"/>
</dbReference>
<dbReference type="Proteomes" id="UP001500459">
    <property type="component" value="Unassembled WGS sequence"/>
</dbReference>
<reference evidence="6" key="1">
    <citation type="journal article" date="2019" name="Int. J. Syst. Evol. Microbiol.">
        <title>The Global Catalogue of Microorganisms (GCM) 10K type strain sequencing project: providing services to taxonomists for standard genome sequencing and annotation.</title>
        <authorList>
            <consortium name="The Broad Institute Genomics Platform"/>
            <consortium name="The Broad Institute Genome Sequencing Center for Infectious Disease"/>
            <person name="Wu L."/>
            <person name="Ma J."/>
        </authorList>
    </citation>
    <scope>NUCLEOTIDE SEQUENCE [LARGE SCALE GENOMIC DNA]</scope>
    <source>
        <strain evidence="6">JCM 17106</strain>
    </source>
</reference>
<accession>A0ABP6UU38</accession>
<dbReference type="CDD" id="cd02440">
    <property type="entry name" value="AdoMet_MTases"/>
    <property type="match status" value="1"/>
</dbReference>
<dbReference type="InterPro" id="IPR041698">
    <property type="entry name" value="Methyltransf_25"/>
</dbReference>
<dbReference type="PANTHER" id="PTHR43464">
    <property type="entry name" value="METHYLTRANSFERASE"/>
    <property type="match status" value="1"/>
</dbReference>
<evidence type="ECO:0000256" key="2">
    <source>
        <dbReference type="ARBA" id="ARBA00022679"/>
    </source>
</evidence>
<dbReference type="PANTHER" id="PTHR43464:SF19">
    <property type="entry name" value="UBIQUINONE BIOSYNTHESIS O-METHYLTRANSFERASE, MITOCHONDRIAL"/>
    <property type="match status" value="1"/>
</dbReference>
<dbReference type="Pfam" id="PF13649">
    <property type="entry name" value="Methyltransf_25"/>
    <property type="match status" value="1"/>
</dbReference>
<dbReference type="EMBL" id="BAABCW010000030">
    <property type="protein sequence ID" value="GAA3522570.1"/>
    <property type="molecule type" value="Genomic_DNA"/>
</dbReference>
<protein>
    <recommendedName>
        <fullName evidence="4">Methyltransferase domain-containing protein</fullName>
    </recommendedName>
</protein>
<gene>
    <name evidence="5" type="ORF">GCM10022393_41450</name>
</gene>
<sequence length="250" mass="28425">MANQLVKSGIHHHNSIQLDYYAGKVKKTMLPVDSYYVNNHIRQFIKHSGITREDDILEVGCGMGKFTFPLLQRGYKLTGLDLSPVLLQKLLEHNANRFQINLVASDILDAPNELNGRFDYVIGFFTLHHFMNLETYIKSMSRLLKPGGSIIFLEPNAYNPLYYFQIAFSPTMSWAGDKGVAMMHYKKFKDASAYAGLANLTIDKYGFFPPFVVNRKIGRYVESSLEKMRVFKGVSAFQIVKMTKPASSES</sequence>
<dbReference type="SUPFAM" id="SSF53335">
    <property type="entry name" value="S-adenosyl-L-methionine-dependent methyltransferases"/>
    <property type="match status" value="1"/>
</dbReference>